<feature type="signal peptide" evidence="1">
    <location>
        <begin position="1"/>
        <end position="27"/>
    </location>
</feature>
<organism evidence="2 3">
    <name type="scientific">Caballeronia hypogeia</name>
    <dbReference type="NCBI Taxonomy" id="1777140"/>
    <lineage>
        <taxon>Bacteria</taxon>
        <taxon>Pseudomonadati</taxon>
        <taxon>Pseudomonadota</taxon>
        <taxon>Betaproteobacteria</taxon>
        <taxon>Burkholderiales</taxon>
        <taxon>Burkholderiaceae</taxon>
        <taxon>Caballeronia</taxon>
    </lineage>
</organism>
<evidence type="ECO:0008006" key="4">
    <source>
        <dbReference type="Google" id="ProtNLM"/>
    </source>
</evidence>
<gene>
    <name evidence="2" type="ORF">AWB79_07197</name>
</gene>
<feature type="chain" id="PRO_5007624275" description="Lipoprotein" evidence="1">
    <location>
        <begin position="28"/>
        <end position="145"/>
    </location>
</feature>
<evidence type="ECO:0000256" key="1">
    <source>
        <dbReference type="SAM" id="SignalP"/>
    </source>
</evidence>
<accession>A0A158DLV4</accession>
<dbReference type="Proteomes" id="UP000054851">
    <property type="component" value="Unassembled WGS sequence"/>
</dbReference>
<dbReference type="AlphaFoldDB" id="A0A158DLV4"/>
<reference evidence="2" key="1">
    <citation type="submission" date="2016-01" db="EMBL/GenBank/DDBJ databases">
        <authorList>
            <person name="Peeters C."/>
        </authorList>
    </citation>
    <scope>NUCLEOTIDE SEQUENCE</scope>
    <source>
        <strain evidence="2">LMG 29322</strain>
    </source>
</reference>
<comment type="caution">
    <text evidence="2">The sequence shown here is derived from an EMBL/GenBank/DDBJ whole genome shotgun (WGS) entry which is preliminary data.</text>
</comment>
<protein>
    <recommendedName>
        <fullName evidence="4">Lipoprotein</fullName>
    </recommendedName>
</protein>
<evidence type="ECO:0000313" key="2">
    <source>
        <dbReference type="EMBL" id="SAK95176.1"/>
    </source>
</evidence>
<dbReference type="EMBL" id="FCOA02000048">
    <property type="protein sequence ID" value="SAK95176.1"/>
    <property type="molecule type" value="Genomic_DNA"/>
</dbReference>
<keyword evidence="3" id="KW-1185">Reference proteome</keyword>
<evidence type="ECO:0000313" key="3">
    <source>
        <dbReference type="Proteomes" id="UP000054851"/>
    </source>
</evidence>
<keyword evidence="1" id="KW-0732">Signal</keyword>
<name>A0A158DLV4_9BURK</name>
<dbReference type="RefSeq" id="WP_061172199.1">
    <property type="nucleotide sequence ID" value="NZ_FCOA02000048.1"/>
</dbReference>
<proteinExistence type="predicted"/>
<sequence>MLTTGRRAVLAVLLPLFGVLATSPARADDTPSPCNALKRIIVAAPDFSSLSESDGRPVALPYGDDAKCAASKTSYQCTWTPHGGSSADALQSVAADIAACLPGATHDQNSPARQHFYLGQRGARTEISASQAGSNKLKLEIYSSH</sequence>
<dbReference type="STRING" id="1777140.AWB79_07197"/>
<dbReference type="OrthoDB" id="9006466at2"/>